<organism evidence="1 2">
    <name type="scientific">Caerostris darwini</name>
    <dbReference type="NCBI Taxonomy" id="1538125"/>
    <lineage>
        <taxon>Eukaryota</taxon>
        <taxon>Metazoa</taxon>
        <taxon>Ecdysozoa</taxon>
        <taxon>Arthropoda</taxon>
        <taxon>Chelicerata</taxon>
        <taxon>Arachnida</taxon>
        <taxon>Araneae</taxon>
        <taxon>Araneomorphae</taxon>
        <taxon>Entelegynae</taxon>
        <taxon>Araneoidea</taxon>
        <taxon>Araneidae</taxon>
        <taxon>Caerostris</taxon>
    </lineage>
</organism>
<proteinExistence type="predicted"/>
<protein>
    <recommendedName>
        <fullName evidence="3">LAGLIDADG homing endonuclease</fullName>
    </recommendedName>
</protein>
<keyword evidence="2" id="KW-1185">Reference proteome</keyword>
<gene>
    <name evidence="1" type="ORF">CDAR_217091</name>
</gene>
<dbReference type="EMBL" id="BPLQ01011932">
    <property type="protein sequence ID" value="GIY61310.1"/>
    <property type="molecule type" value="Genomic_DNA"/>
</dbReference>
<accession>A0AAV4UUC7</accession>
<name>A0AAV4UUC7_9ARAC</name>
<sequence>MKKLYSNLLSICHEKSFGCFNFFIEISLKLSVDDNEYDLSGLCPDSLNFVSMLSTFGKNKYSSFFERRNQKNSTFLLRLKRSENMNFKDYILVLEAFSERKIKLTTNVNLIFREE</sequence>
<evidence type="ECO:0000313" key="1">
    <source>
        <dbReference type="EMBL" id="GIY61310.1"/>
    </source>
</evidence>
<dbReference type="Proteomes" id="UP001054837">
    <property type="component" value="Unassembled WGS sequence"/>
</dbReference>
<comment type="caution">
    <text evidence="1">The sequence shown here is derived from an EMBL/GenBank/DDBJ whole genome shotgun (WGS) entry which is preliminary data.</text>
</comment>
<dbReference type="AlphaFoldDB" id="A0AAV4UUC7"/>
<evidence type="ECO:0000313" key="2">
    <source>
        <dbReference type="Proteomes" id="UP001054837"/>
    </source>
</evidence>
<reference evidence="1 2" key="1">
    <citation type="submission" date="2021-06" db="EMBL/GenBank/DDBJ databases">
        <title>Caerostris darwini draft genome.</title>
        <authorList>
            <person name="Kono N."/>
            <person name="Arakawa K."/>
        </authorList>
    </citation>
    <scope>NUCLEOTIDE SEQUENCE [LARGE SCALE GENOMIC DNA]</scope>
</reference>
<evidence type="ECO:0008006" key="3">
    <source>
        <dbReference type="Google" id="ProtNLM"/>
    </source>
</evidence>